<proteinExistence type="inferred from homology"/>
<dbReference type="PROSITE" id="PS00764">
    <property type="entry name" value="ENDONUCLEASE_III_1"/>
    <property type="match status" value="1"/>
</dbReference>
<dbReference type="Pfam" id="PF00730">
    <property type="entry name" value="HhH-GPD"/>
    <property type="match status" value="1"/>
</dbReference>
<keyword evidence="6" id="KW-0004">4Fe-4S</keyword>
<dbReference type="Gene3D" id="3.90.79.10">
    <property type="entry name" value="Nucleoside Triphosphate Pyrophosphohydrolase"/>
    <property type="match status" value="1"/>
</dbReference>
<evidence type="ECO:0000256" key="11">
    <source>
        <dbReference type="ARBA" id="ARBA00023014"/>
    </source>
</evidence>
<dbReference type="InterPro" id="IPR003265">
    <property type="entry name" value="HhH-GPD_domain"/>
</dbReference>
<dbReference type="InterPro" id="IPR023170">
    <property type="entry name" value="HhH_base_excis_C"/>
</dbReference>
<dbReference type="CDD" id="cd00056">
    <property type="entry name" value="ENDO3c"/>
    <property type="match status" value="1"/>
</dbReference>
<evidence type="ECO:0000313" key="16">
    <source>
        <dbReference type="EMBL" id="CAL1240524.1"/>
    </source>
</evidence>
<evidence type="ECO:0000256" key="3">
    <source>
        <dbReference type="ARBA" id="ARBA00008343"/>
    </source>
</evidence>
<evidence type="ECO:0000256" key="5">
    <source>
        <dbReference type="ARBA" id="ARBA00022023"/>
    </source>
</evidence>
<evidence type="ECO:0000256" key="12">
    <source>
        <dbReference type="ARBA" id="ARBA00023204"/>
    </source>
</evidence>
<evidence type="ECO:0000313" key="17">
    <source>
        <dbReference type="Proteomes" id="UP001497493"/>
    </source>
</evidence>
<evidence type="ECO:0000256" key="10">
    <source>
        <dbReference type="ARBA" id="ARBA00023004"/>
    </source>
</evidence>
<dbReference type="RefSeq" id="WP_348757118.1">
    <property type="nucleotide sequence ID" value="NZ_OZ026884.1"/>
</dbReference>
<dbReference type="Pfam" id="PF00633">
    <property type="entry name" value="HHH"/>
    <property type="match status" value="1"/>
</dbReference>
<evidence type="ECO:0000256" key="14">
    <source>
        <dbReference type="RuleBase" id="RU365096"/>
    </source>
</evidence>
<keyword evidence="12" id="KW-0234">DNA repair</keyword>
<keyword evidence="9 16" id="KW-0378">Hydrolase</keyword>
<gene>
    <name evidence="16" type="primary">mutY</name>
    <name evidence="16" type="ORF">MECH1_V1_1748</name>
</gene>
<dbReference type="SUPFAM" id="SSF55811">
    <property type="entry name" value="Nudix"/>
    <property type="match status" value="1"/>
</dbReference>
<keyword evidence="10 14" id="KW-0408">Iron</keyword>
<dbReference type="InterPro" id="IPR000445">
    <property type="entry name" value="HhH_motif"/>
</dbReference>
<evidence type="ECO:0000256" key="4">
    <source>
        <dbReference type="ARBA" id="ARBA00012045"/>
    </source>
</evidence>
<dbReference type="InterPro" id="IPR004036">
    <property type="entry name" value="Endonuclease-III-like_CS2"/>
</dbReference>
<keyword evidence="11" id="KW-0411">Iron-sulfur</keyword>
<comment type="similarity">
    <text evidence="3 14">Belongs to the Nth/MutY family.</text>
</comment>
<dbReference type="InterPro" id="IPR029119">
    <property type="entry name" value="MutY_C"/>
</dbReference>
<dbReference type="InterPro" id="IPR044298">
    <property type="entry name" value="MIG/MutY"/>
</dbReference>
<comment type="catalytic activity">
    <reaction evidence="1 14">
        <text>Hydrolyzes free adenine bases from 7,8-dihydro-8-oxoguanine:adenine mismatched double-stranded DNA, leaving an apurinic site.</text>
        <dbReference type="EC" id="3.2.2.31"/>
    </reaction>
</comment>
<evidence type="ECO:0000256" key="7">
    <source>
        <dbReference type="ARBA" id="ARBA00022723"/>
    </source>
</evidence>
<dbReference type="InterPro" id="IPR004035">
    <property type="entry name" value="Endouclease-III_FeS-bd_BS"/>
</dbReference>
<dbReference type="NCBIfam" id="TIGR01084">
    <property type="entry name" value="mutY"/>
    <property type="match status" value="1"/>
</dbReference>
<evidence type="ECO:0000256" key="9">
    <source>
        <dbReference type="ARBA" id="ARBA00022801"/>
    </source>
</evidence>
<dbReference type="PANTHER" id="PTHR42944:SF1">
    <property type="entry name" value="ADENINE DNA GLYCOSYLASE"/>
    <property type="match status" value="1"/>
</dbReference>
<keyword evidence="8 14" id="KW-0227">DNA damage</keyword>
<dbReference type="InterPro" id="IPR011257">
    <property type="entry name" value="DNA_glycosylase"/>
</dbReference>
<comment type="cofactor">
    <cofactor evidence="14">
        <name>[4Fe-4S] cluster</name>
        <dbReference type="ChEBI" id="CHEBI:49883"/>
    </cofactor>
    <text evidence="14">Binds 1 [4Fe-4S] cluster.</text>
</comment>
<evidence type="ECO:0000256" key="1">
    <source>
        <dbReference type="ARBA" id="ARBA00000843"/>
    </source>
</evidence>
<dbReference type="EC" id="3.2.2.31" evidence="4 14"/>
<dbReference type="GO" id="GO:0000701">
    <property type="term" value="F:purine-specific mismatch base pair DNA N-glycosylase activity"/>
    <property type="evidence" value="ECO:0007669"/>
    <property type="project" value="UniProtKB-EC"/>
</dbReference>
<dbReference type="SMART" id="SM00478">
    <property type="entry name" value="ENDO3c"/>
    <property type="match status" value="1"/>
</dbReference>
<evidence type="ECO:0000256" key="6">
    <source>
        <dbReference type="ARBA" id="ARBA00022485"/>
    </source>
</evidence>
<keyword evidence="7" id="KW-0479">Metal-binding</keyword>
<evidence type="ECO:0000256" key="8">
    <source>
        <dbReference type="ARBA" id="ARBA00022763"/>
    </source>
</evidence>
<dbReference type="PANTHER" id="PTHR42944">
    <property type="entry name" value="ADENINE DNA GLYCOSYLASE"/>
    <property type="match status" value="1"/>
</dbReference>
<comment type="function">
    <text evidence="2">Adenine glycosylase active on G-A mispairs. MutY also corrects error-prone DNA synthesis past GO lesions which are due to the oxidatively damaged form of guanine: 7,8-dihydro-8-oxoguanine (8-oxo-dGTP).</text>
</comment>
<dbReference type="SUPFAM" id="SSF48150">
    <property type="entry name" value="DNA-glycosylase"/>
    <property type="match status" value="1"/>
</dbReference>
<name>A0ABM9NIW3_9GAMM</name>
<sequence length="358" mass="40237">MQVDEFQAALLAWFDRHGRRHLPWQTRRDPYRVWISEIMLQQTQVATVIPYFERFTARFPDVATLAQATPDEVIALWSGLGYYTRARHLHRAARALMERHGGALPPDLAALTALPGIGRSTAGAILSLGFGIRAAILDGNVKRVLARYAGIREWPGRPQVERALWQLSERYTPVQRVADFNQAMMDLGATLCLRHRPACAGCPLEAGCTARRLGLTERIPGPRPRRVLPVRRRFLVLLVNDDGEVYLEKRAPLGVWGGLFSLPEFASEEELASWCRQWSVDPTGLERLPQRRHTFSHFHLDFVPVLGRGARIVPGLAEAEKSCWIRPERATAVPAPVQRLLREIAGGVCPTVGKFIRS</sequence>
<evidence type="ECO:0000259" key="15">
    <source>
        <dbReference type="SMART" id="SM00478"/>
    </source>
</evidence>
<reference evidence="16 17" key="1">
    <citation type="submission" date="2024-04" db="EMBL/GenBank/DDBJ databases">
        <authorList>
            <person name="Cremers G."/>
        </authorList>
    </citation>
    <scope>NUCLEOTIDE SEQUENCE [LARGE SCALE GENOMIC DNA]</scope>
    <source>
        <strain evidence="16">MeCH1-AG</strain>
    </source>
</reference>
<evidence type="ECO:0000256" key="2">
    <source>
        <dbReference type="ARBA" id="ARBA00002933"/>
    </source>
</evidence>
<keyword evidence="17" id="KW-1185">Reference proteome</keyword>
<dbReference type="InterPro" id="IPR005760">
    <property type="entry name" value="A/G_AdeGlyc_MutY"/>
</dbReference>
<dbReference type="Gene3D" id="1.10.1670.10">
    <property type="entry name" value="Helix-hairpin-Helix base-excision DNA repair enzymes (C-terminal)"/>
    <property type="match status" value="1"/>
</dbReference>
<dbReference type="CDD" id="cd03431">
    <property type="entry name" value="NUDIX_DNA_Glycosylase_C-MutY"/>
    <property type="match status" value="1"/>
</dbReference>
<keyword evidence="13 14" id="KW-0326">Glycosidase</keyword>
<dbReference type="Proteomes" id="UP001497493">
    <property type="component" value="Chromosome"/>
</dbReference>
<dbReference type="EMBL" id="OZ026884">
    <property type="protein sequence ID" value="CAL1240524.1"/>
    <property type="molecule type" value="Genomic_DNA"/>
</dbReference>
<evidence type="ECO:0000256" key="13">
    <source>
        <dbReference type="ARBA" id="ARBA00023295"/>
    </source>
</evidence>
<organism evidence="16 17">
    <name type="scientific">Candidatus Methylocalor cossyra</name>
    <dbReference type="NCBI Taxonomy" id="3108543"/>
    <lineage>
        <taxon>Bacteria</taxon>
        <taxon>Pseudomonadati</taxon>
        <taxon>Pseudomonadota</taxon>
        <taxon>Gammaproteobacteria</taxon>
        <taxon>Methylococcales</taxon>
        <taxon>Methylococcaceae</taxon>
        <taxon>Candidatus Methylocalor</taxon>
    </lineage>
</organism>
<dbReference type="InterPro" id="IPR015797">
    <property type="entry name" value="NUDIX_hydrolase-like_dom_sf"/>
</dbReference>
<dbReference type="PROSITE" id="PS01155">
    <property type="entry name" value="ENDONUCLEASE_III_2"/>
    <property type="match status" value="1"/>
</dbReference>
<feature type="domain" description="HhH-GPD" evidence="15">
    <location>
        <begin position="39"/>
        <end position="190"/>
    </location>
</feature>
<protein>
    <recommendedName>
        <fullName evidence="5 14">Adenine DNA glycosylase</fullName>
        <ecNumber evidence="4 14">3.2.2.31</ecNumber>
    </recommendedName>
</protein>
<accession>A0ABM9NIW3</accession>
<dbReference type="Gene3D" id="1.10.340.30">
    <property type="entry name" value="Hypothetical protein, domain 2"/>
    <property type="match status" value="1"/>
</dbReference>
<dbReference type="Pfam" id="PF14815">
    <property type="entry name" value="NUDIX_4"/>
    <property type="match status" value="1"/>
</dbReference>